<keyword evidence="1" id="KW-1133">Transmembrane helix</keyword>
<evidence type="ECO:0000313" key="2">
    <source>
        <dbReference type="EMBL" id="QSS50300.1"/>
    </source>
</evidence>
<keyword evidence="1" id="KW-0812">Transmembrane</keyword>
<organism evidence="2 3">
    <name type="scientific">Ajellomyces capsulatus (strain H88)</name>
    <name type="common">Darling's disease fungus</name>
    <name type="synonym">Histoplasma capsulatum</name>
    <dbReference type="NCBI Taxonomy" id="544711"/>
    <lineage>
        <taxon>Eukaryota</taxon>
        <taxon>Fungi</taxon>
        <taxon>Dikarya</taxon>
        <taxon>Ascomycota</taxon>
        <taxon>Pezizomycotina</taxon>
        <taxon>Eurotiomycetes</taxon>
        <taxon>Eurotiomycetidae</taxon>
        <taxon>Onygenales</taxon>
        <taxon>Ajellomycetaceae</taxon>
        <taxon>Histoplasma</taxon>
    </lineage>
</organism>
<name>A0A8A1L9J9_AJEC8</name>
<keyword evidence="1" id="KW-0472">Membrane</keyword>
<dbReference type="AlphaFoldDB" id="A0A8A1L9J9"/>
<dbReference type="Proteomes" id="UP000663419">
    <property type="component" value="Chromosome 1"/>
</dbReference>
<protein>
    <submittedName>
        <fullName evidence="2">Uncharacterized protein</fullName>
    </submittedName>
</protein>
<evidence type="ECO:0000313" key="3">
    <source>
        <dbReference type="Proteomes" id="UP000663419"/>
    </source>
</evidence>
<sequence length="77" mass="8393">MRFSRAKGTRAFVVGFIGAGKGAELNWAFASSFFAFSLSLLLALALAPSHVLLFMFLCSTSPGFKTSFFFLDRVTTN</sequence>
<dbReference type="EMBL" id="CP069102">
    <property type="protein sequence ID" value="QSS50300.1"/>
    <property type="molecule type" value="Genomic_DNA"/>
</dbReference>
<proteinExistence type="predicted"/>
<feature type="transmembrane region" description="Helical" evidence="1">
    <location>
        <begin position="32"/>
        <end position="57"/>
    </location>
</feature>
<reference evidence="2" key="1">
    <citation type="submission" date="2021-01" db="EMBL/GenBank/DDBJ databases">
        <title>Chromosome-level genome assembly of a human fungal pathogen reveals clustering of transcriptionally co-regulated genes.</title>
        <authorList>
            <person name="Voorhies M."/>
            <person name="Cohen S."/>
            <person name="Shea T.P."/>
            <person name="Petrus S."/>
            <person name="Munoz J.F."/>
            <person name="Poplawski S."/>
            <person name="Goldman W.E."/>
            <person name="Michael T."/>
            <person name="Cuomo C.A."/>
            <person name="Sil A."/>
            <person name="Beyhan S."/>
        </authorList>
    </citation>
    <scope>NUCLEOTIDE SEQUENCE</scope>
    <source>
        <strain evidence="2">H88</strain>
    </source>
</reference>
<accession>A0A8A1L9J9</accession>
<gene>
    <name evidence="2" type="ORF">I7I53_10940</name>
</gene>
<dbReference type="VEuPathDB" id="FungiDB:I7I53_10940"/>
<evidence type="ECO:0000256" key="1">
    <source>
        <dbReference type="SAM" id="Phobius"/>
    </source>
</evidence>